<gene>
    <name evidence="2" type="ORF">JMJ35_006609</name>
</gene>
<feature type="compositionally biased region" description="Pro residues" evidence="1">
    <location>
        <begin position="264"/>
        <end position="273"/>
    </location>
</feature>
<name>A0AA39QXH7_9LECA</name>
<feature type="region of interest" description="Disordered" evidence="1">
    <location>
        <begin position="373"/>
        <end position="395"/>
    </location>
</feature>
<comment type="caution">
    <text evidence="2">The sequence shown here is derived from an EMBL/GenBank/DDBJ whole genome shotgun (WGS) entry which is preliminary data.</text>
</comment>
<accession>A0AA39QXH7</accession>
<feature type="compositionally biased region" description="Polar residues" evidence="1">
    <location>
        <begin position="51"/>
        <end position="66"/>
    </location>
</feature>
<sequence>MPSQPNYQVISNQFPLENDWDNFPPAVKRKYFSSLERLRLAQGSVSNTKASSLKSAYGTVKSSKSNTKARRPSLSSRNSSYFRNSSILRRKTPSPTSDTFSQVDAQWFLRLPEKVQRRHFTQEERILLSGHTGTVVPDAADEKFYKFYTLSHEANRSVPTLRTSSHSSLSSLSTFDLDIPAYPAVDADEEEYRGQEENDSVVDMDESMIWFDDNQDLDLASTLDDYHLFVNQTAEPKVKARKRGPSFRRALSLTSLPKPSFTSTPPPLPPMPPQHTAYQRRQSRVQPLSHAPRASISTIEPSAQHYQDPEARLKLRVYLASPQKFDEAIEFGFPSMDDKDSMPLSRPSLSRSRATAPCRTFLDTDNPSVFDALDDDEDSDCGDDAVSLPERETPYTPVDASFHEARLLSPSTVAPSSTSSNAHRYPKPVIRHDKDSEPFAQLLAGGREMTLRMTLTRPDLRADEQALYAKTTGDDPLALEHLPPTKSEADIWDTMPKDQGIVKKFWRKFSGKGGSR</sequence>
<proteinExistence type="predicted"/>
<evidence type="ECO:0000256" key="1">
    <source>
        <dbReference type="SAM" id="MobiDB-lite"/>
    </source>
</evidence>
<feature type="region of interest" description="Disordered" evidence="1">
    <location>
        <begin position="239"/>
        <end position="289"/>
    </location>
</feature>
<dbReference type="Proteomes" id="UP001166286">
    <property type="component" value="Unassembled WGS sequence"/>
</dbReference>
<reference evidence="2" key="1">
    <citation type="submission" date="2023-03" db="EMBL/GenBank/DDBJ databases">
        <title>Complete genome of Cladonia borealis.</title>
        <authorList>
            <person name="Park H."/>
        </authorList>
    </citation>
    <scope>NUCLEOTIDE SEQUENCE</scope>
    <source>
        <strain evidence="2">ANT050790</strain>
    </source>
</reference>
<feature type="region of interest" description="Disordered" evidence="1">
    <location>
        <begin position="51"/>
        <end position="80"/>
    </location>
</feature>
<evidence type="ECO:0000313" key="2">
    <source>
        <dbReference type="EMBL" id="KAK0511057.1"/>
    </source>
</evidence>
<protein>
    <recommendedName>
        <fullName evidence="4">Mucin</fullName>
    </recommendedName>
</protein>
<dbReference type="AlphaFoldDB" id="A0AA39QXH7"/>
<dbReference type="EMBL" id="JAFEKC020000014">
    <property type="protein sequence ID" value="KAK0511057.1"/>
    <property type="molecule type" value="Genomic_DNA"/>
</dbReference>
<feature type="compositionally biased region" description="Low complexity" evidence="1">
    <location>
        <begin position="251"/>
        <end position="263"/>
    </location>
</feature>
<evidence type="ECO:0000313" key="3">
    <source>
        <dbReference type="Proteomes" id="UP001166286"/>
    </source>
</evidence>
<feature type="compositionally biased region" description="Polar residues" evidence="1">
    <location>
        <begin position="276"/>
        <end position="286"/>
    </location>
</feature>
<feature type="compositionally biased region" description="Acidic residues" evidence="1">
    <location>
        <begin position="373"/>
        <end position="383"/>
    </location>
</feature>
<evidence type="ECO:0008006" key="4">
    <source>
        <dbReference type="Google" id="ProtNLM"/>
    </source>
</evidence>
<organism evidence="2 3">
    <name type="scientific">Cladonia borealis</name>
    <dbReference type="NCBI Taxonomy" id="184061"/>
    <lineage>
        <taxon>Eukaryota</taxon>
        <taxon>Fungi</taxon>
        <taxon>Dikarya</taxon>
        <taxon>Ascomycota</taxon>
        <taxon>Pezizomycotina</taxon>
        <taxon>Lecanoromycetes</taxon>
        <taxon>OSLEUM clade</taxon>
        <taxon>Lecanoromycetidae</taxon>
        <taxon>Lecanorales</taxon>
        <taxon>Lecanorineae</taxon>
        <taxon>Cladoniaceae</taxon>
        <taxon>Cladonia</taxon>
    </lineage>
</organism>
<keyword evidence="3" id="KW-1185">Reference proteome</keyword>
<feature type="region of interest" description="Disordered" evidence="1">
    <location>
        <begin position="410"/>
        <end position="430"/>
    </location>
</feature>
<feature type="compositionally biased region" description="Low complexity" evidence="1">
    <location>
        <begin position="410"/>
        <end position="420"/>
    </location>
</feature>